<reference evidence="2" key="2">
    <citation type="submission" date="2013-12" db="EMBL/GenBank/DDBJ databases">
        <title>Evolution of pathogenesis and genome organization in the Tremellales.</title>
        <authorList>
            <person name="Cuomo C."/>
            <person name="Litvintseva A."/>
            <person name="Heitman J."/>
            <person name="Chen Y."/>
            <person name="Sun S."/>
            <person name="Springer D."/>
            <person name="Dromer F."/>
            <person name="Young S."/>
            <person name="Zeng Q."/>
            <person name="Chapman S."/>
            <person name="Gujja S."/>
            <person name="Saif S."/>
            <person name="Birren B."/>
        </authorList>
    </citation>
    <scope>NUCLEOTIDE SEQUENCE [LARGE SCALE GENOMIC DNA]</scope>
    <source>
        <strain evidence="2">CBS 10435</strain>
    </source>
</reference>
<gene>
    <name evidence="1" type="ORF">L486_06196</name>
</gene>
<evidence type="ECO:0000313" key="2">
    <source>
        <dbReference type="Proteomes" id="UP000092583"/>
    </source>
</evidence>
<dbReference type="AlphaFoldDB" id="A0A1B9IL07"/>
<dbReference type="Proteomes" id="UP000092583">
    <property type="component" value="Unassembled WGS sequence"/>
</dbReference>
<sequence length="288" mass="32129">MPRKASSKYRMVPCPCPADHISQQFSSKRLQNPNGDDTQNSGLGHCMRVAEGHEDKTVICTNCSDRWGHSQTSSAMFKTDSQTNSLTQAMDYYPTYKGQCSSEGRNPLEWRLYYRKWLSQGEAGATNVADIAQSTRKRRKYGSFDPTKLKNRTITHSENAIRGWQSRRLTNEAPEETTSIGVPGMISETYTTLHPPICETDFNVPQEGSTTSYGRNVSYPFEAFIDPNLLQDSTVEGRLYSALLSEGYGAFDSTGYGHGMDDYSMTGMPSSCGYSTNPDYTEPGWDTP</sequence>
<organism evidence="1 2">
    <name type="scientific">Kwoniella mangroviensis CBS 10435</name>
    <dbReference type="NCBI Taxonomy" id="1331196"/>
    <lineage>
        <taxon>Eukaryota</taxon>
        <taxon>Fungi</taxon>
        <taxon>Dikarya</taxon>
        <taxon>Basidiomycota</taxon>
        <taxon>Agaricomycotina</taxon>
        <taxon>Tremellomycetes</taxon>
        <taxon>Tremellales</taxon>
        <taxon>Cryptococcaceae</taxon>
        <taxon>Kwoniella</taxon>
    </lineage>
</organism>
<accession>A0A1B9IL07</accession>
<reference evidence="1 2" key="1">
    <citation type="submission" date="2013-07" db="EMBL/GenBank/DDBJ databases">
        <title>The Genome Sequence of Kwoniella mangroviensis CBS10435.</title>
        <authorList>
            <consortium name="The Broad Institute Genome Sequencing Platform"/>
            <person name="Cuomo C."/>
            <person name="Litvintseva A."/>
            <person name="Chen Y."/>
            <person name="Heitman J."/>
            <person name="Sun S."/>
            <person name="Springer D."/>
            <person name="Dromer F."/>
            <person name="Young S.K."/>
            <person name="Zeng Q."/>
            <person name="Gargeya S."/>
            <person name="Fitzgerald M."/>
            <person name="Abouelleil A."/>
            <person name="Alvarado L."/>
            <person name="Berlin A.M."/>
            <person name="Chapman S.B."/>
            <person name="Dewar J."/>
            <person name="Goldberg J."/>
            <person name="Griggs A."/>
            <person name="Gujja S."/>
            <person name="Hansen M."/>
            <person name="Howarth C."/>
            <person name="Imamovic A."/>
            <person name="Larimer J."/>
            <person name="McCowan C."/>
            <person name="Murphy C."/>
            <person name="Pearson M."/>
            <person name="Priest M."/>
            <person name="Roberts A."/>
            <person name="Saif S."/>
            <person name="Shea T."/>
            <person name="Sykes S."/>
            <person name="Wortman J."/>
            <person name="Nusbaum C."/>
            <person name="Birren B."/>
        </authorList>
    </citation>
    <scope>NUCLEOTIDE SEQUENCE [LARGE SCALE GENOMIC DNA]</scope>
    <source>
        <strain evidence="1 2">CBS 10435</strain>
    </source>
</reference>
<keyword evidence="2" id="KW-1185">Reference proteome</keyword>
<evidence type="ECO:0000313" key="1">
    <source>
        <dbReference type="EMBL" id="OCF56255.1"/>
    </source>
</evidence>
<proteinExistence type="predicted"/>
<dbReference type="EMBL" id="KV700091">
    <property type="protein sequence ID" value="OCF56255.1"/>
    <property type="molecule type" value="Genomic_DNA"/>
</dbReference>
<name>A0A1B9IL07_9TREE</name>
<protein>
    <submittedName>
        <fullName evidence="1">Uncharacterized protein</fullName>
    </submittedName>
</protein>